<accession>A0ACD5XL34</accession>
<keyword evidence="2" id="KW-1185">Reference proteome</keyword>
<organism evidence="1 2">
    <name type="scientific">Avena sativa</name>
    <name type="common">Oat</name>
    <dbReference type="NCBI Taxonomy" id="4498"/>
    <lineage>
        <taxon>Eukaryota</taxon>
        <taxon>Viridiplantae</taxon>
        <taxon>Streptophyta</taxon>
        <taxon>Embryophyta</taxon>
        <taxon>Tracheophyta</taxon>
        <taxon>Spermatophyta</taxon>
        <taxon>Magnoliopsida</taxon>
        <taxon>Liliopsida</taxon>
        <taxon>Poales</taxon>
        <taxon>Poaceae</taxon>
        <taxon>BOP clade</taxon>
        <taxon>Pooideae</taxon>
        <taxon>Poodae</taxon>
        <taxon>Poeae</taxon>
        <taxon>Poeae Chloroplast Group 1 (Aveneae type)</taxon>
        <taxon>Aveninae</taxon>
        <taxon>Avena</taxon>
    </lineage>
</organism>
<proteinExistence type="predicted"/>
<sequence length="355" mass="39102">MECGQCGAGLSVPRGARSVQCAHCRGVTRVHRHGAVGFFMNALANMGGGVTRPVTPPWLREAGYPRVHGDKRALLVGIKYSGTENELSGPINDVKGMSFLLTQKYGFPEECILTLSDEEQLPYRWPTKYNILLAMRWLVHGCRSGDSLVFHFSGLGGQVEDEDGDEVDGQDQTICPLDWELNGEIRDDEINDVLVRPLARDVTLHAVIDACHSGTMLDLPNVYKLKKNGQPEWKVHSPPNGAWKNTSGGMAILISGCADTQMSTDGIGDEHLPMGLLTYSFVTAAFFAQRKPTYAQLLATVKAIMLERNADSRVNCKLPAPMCSLVRKVVNFSGVQEPQLSSSERFDINREHFQL</sequence>
<protein>
    <submittedName>
        <fullName evidence="1">Uncharacterized protein</fullName>
    </submittedName>
</protein>
<evidence type="ECO:0000313" key="2">
    <source>
        <dbReference type="Proteomes" id="UP001732700"/>
    </source>
</evidence>
<name>A0ACD5XL34_AVESA</name>
<reference evidence="1" key="1">
    <citation type="submission" date="2021-05" db="EMBL/GenBank/DDBJ databases">
        <authorList>
            <person name="Scholz U."/>
            <person name="Mascher M."/>
            <person name="Fiebig A."/>
        </authorList>
    </citation>
    <scope>NUCLEOTIDE SEQUENCE [LARGE SCALE GENOMIC DNA]</scope>
</reference>
<reference evidence="1" key="2">
    <citation type="submission" date="2025-09" db="UniProtKB">
        <authorList>
            <consortium name="EnsemblPlants"/>
        </authorList>
    </citation>
    <scope>IDENTIFICATION</scope>
</reference>
<dbReference type="EnsemblPlants" id="AVESA.00010b.r2.5AG0810820.1">
    <property type="protein sequence ID" value="AVESA.00010b.r2.5AG0810820.1.CDS"/>
    <property type="gene ID" value="AVESA.00010b.r2.5AG0810820"/>
</dbReference>
<dbReference type="Proteomes" id="UP001732700">
    <property type="component" value="Chromosome 5A"/>
</dbReference>
<evidence type="ECO:0000313" key="1">
    <source>
        <dbReference type="EnsemblPlants" id="AVESA.00010b.r2.5AG0810820.1.CDS"/>
    </source>
</evidence>